<gene>
    <name evidence="8" type="ORF">POM88_027301</name>
</gene>
<dbReference type="FunFam" id="1.10.630.10:FF:000163">
    <property type="entry name" value="Geraniol 8-hydroxylase"/>
    <property type="match status" value="1"/>
</dbReference>
<dbReference type="AlphaFoldDB" id="A0AAD8I7D3"/>
<evidence type="ECO:0000256" key="5">
    <source>
        <dbReference type="PIRSR" id="PIRSR602401-1"/>
    </source>
</evidence>
<dbReference type="PANTHER" id="PTHR47950">
    <property type="entry name" value="CYTOCHROME P450, FAMILY 76, SUBFAMILY C, POLYPEPTIDE 5-RELATED"/>
    <property type="match status" value="1"/>
</dbReference>
<dbReference type="InterPro" id="IPR001128">
    <property type="entry name" value="Cyt_P450"/>
</dbReference>
<dbReference type="SUPFAM" id="SSF48264">
    <property type="entry name" value="Cytochrome P450"/>
    <property type="match status" value="1"/>
</dbReference>
<keyword evidence="7" id="KW-0472">Membrane</keyword>
<keyword evidence="3 6" id="KW-0560">Oxidoreductase</keyword>
<dbReference type="GO" id="GO:0020037">
    <property type="term" value="F:heme binding"/>
    <property type="evidence" value="ECO:0007669"/>
    <property type="project" value="InterPro"/>
</dbReference>
<evidence type="ECO:0000256" key="2">
    <source>
        <dbReference type="ARBA" id="ARBA00022723"/>
    </source>
</evidence>
<dbReference type="GO" id="GO:0005506">
    <property type="term" value="F:iron ion binding"/>
    <property type="evidence" value="ECO:0007669"/>
    <property type="project" value="InterPro"/>
</dbReference>
<accession>A0AAD8I7D3</accession>
<dbReference type="Proteomes" id="UP001237642">
    <property type="component" value="Unassembled WGS sequence"/>
</dbReference>
<keyword evidence="9" id="KW-1185">Reference proteome</keyword>
<dbReference type="PANTHER" id="PTHR47950:SF14">
    <property type="entry name" value="CYTOCHROME P450 76A2-LIKE ISOFORM X1"/>
    <property type="match status" value="1"/>
</dbReference>
<organism evidence="8 9">
    <name type="scientific">Heracleum sosnowskyi</name>
    <dbReference type="NCBI Taxonomy" id="360622"/>
    <lineage>
        <taxon>Eukaryota</taxon>
        <taxon>Viridiplantae</taxon>
        <taxon>Streptophyta</taxon>
        <taxon>Embryophyta</taxon>
        <taxon>Tracheophyta</taxon>
        <taxon>Spermatophyta</taxon>
        <taxon>Magnoliopsida</taxon>
        <taxon>eudicotyledons</taxon>
        <taxon>Gunneridae</taxon>
        <taxon>Pentapetalae</taxon>
        <taxon>asterids</taxon>
        <taxon>campanulids</taxon>
        <taxon>Apiales</taxon>
        <taxon>Apiaceae</taxon>
        <taxon>Apioideae</taxon>
        <taxon>apioid superclade</taxon>
        <taxon>Tordylieae</taxon>
        <taxon>Tordyliinae</taxon>
        <taxon>Heracleum</taxon>
    </lineage>
</organism>
<evidence type="ECO:0000256" key="4">
    <source>
        <dbReference type="ARBA" id="ARBA00023004"/>
    </source>
</evidence>
<evidence type="ECO:0000313" key="8">
    <source>
        <dbReference type="EMBL" id="KAK1380557.1"/>
    </source>
</evidence>
<comment type="cofactor">
    <cofactor evidence="5">
        <name>heme</name>
        <dbReference type="ChEBI" id="CHEBI:30413"/>
    </cofactor>
</comment>
<reference evidence="8" key="1">
    <citation type="submission" date="2023-02" db="EMBL/GenBank/DDBJ databases">
        <title>Genome of toxic invasive species Heracleum sosnowskyi carries increased number of genes despite the absence of recent whole-genome duplications.</title>
        <authorList>
            <person name="Schelkunov M."/>
            <person name="Shtratnikova V."/>
            <person name="Makarenko M."/>
            <person name="Klepikova A."/>
            <person name="Omelchenko D."/>
            <person name="Novikova G."/>
            <person name="Obukhova E."/>
            <person name="Bogdanov V."/>
            <person name="Penin A."/>
            <person name="Logacheva M."/>
        </authorList>
    </citation>
    <scope>NUCLEOTIDE SEQUENCE</scope>
    <source>
        <strain evidence="8">Hsosn_3</strain>
        <tissue evidence="8">Leaf</tissue>
    </source>
</reference>
<protein>
    <submittedName>
        <fullName evidence="8">Cytochrome P450, E-class, group I</fullName>
    </submittedName>
</protein>
<evidence type="ECO:0000256" key="1">
    <source>
        <dbReference type="ARBA" id="ARBA00010617"/>
    </source>
</evidence>
<dbReference type="GO" id="GO:0004497">
    <property type="term" value="F:monooxygenase activity"/>
    <property type="evidence" value="ECO:0007669"/>
    <property type="project" value="UniProtKB-KW"/>
</dbReference>
<name>A0AAD8I7D3_9APIA</name>
<evidence type="ECO:0000256" key="3">
    <source>
        <dbReference type="ARBA" id="ARBA00023002"/>
    </source>
</evidence>
<evidence type="ECO:0000256" key="7">
    <source>
        <dbReference type="SAM" id="Phobius"/>
    </source>
</evidence>
<dbReference type="GO" id="GO:0009805">
    <property type="term" value="P:coumarin biosynthetic process"/>
    <property type="evidence" value="ECO:0007669"/>
    <property type="project" value="UniProtKB-ARBA"/>
</dbReference>
<keyword evidence="4 5" id="KW-0408">Iron</keyword>
<comment type="similarity">
    <text evidence="1 6">Belongs to the cytochrome P450 family.</text>
</comment>
<dbReference type="PRINTS" id="PR00385">
    <property type="entry name" value="P450"/>
</dbReference>
<keyword evidence="5 6" id="KW-0349">Heme</keyword>
<dbReference type="PRINTS" id="PR00463">
    <property type="entry name" value="EP450I"/>
</dbReference>
<keyword evidence="6" id="KW-0503">Monooxygenase</keyword>
<sequence length="506" mass="58143">MEWNGDYVFWSALITFISLVWHLRRKNSYKRAKLPPGPKGWPFFGNLFDLGNFPHRSLEALRQEYGPIVWLDLGFLKTMVLLSAGAAEEFFKNHDLSFVGRFANDCTRSHDFYTASMTFGSYNTYWRTLRRICTSELFANKKINDTVSIRQKCVDELLLWIEHEVEESASSKIVVRDFVFPALYNMIGNITLSRNLMDPKSEITSEFCTALAGFTEGVGRPNISDLLPWLSRLDLQGIRKTMDASLAKAIEIISTYVKERVIERQQKQELSSEQKDFLDVLLDYRGTEKDGPAKLSEFQITIFLMEMFFGGTESPNAAIEWAMCELLQNPDQMKKINAELGLVVGPNKKLQESDIDNLPYLHAIVQETLRLHPPTPLLVPRKAVRDTNFMGYSIPKNTLVMVNYWAIGRDEDTWEDALSFKPERFLDSNINYKGKCYEFIPFGSGRRICPGLPLAHRMIHLILGSLLHHFEWELCDDGKIIDMREKIGTGARKLELLQAIPKRKTT</sequence>
<evidence type="ECO:0000313" key="9">
    <source>
        <dbReference type="Proteomes" id="UP001237642"/>
    </source>
</evidence>
<keyword evidence="7" id="KW-0812">Transmembrane</keyword>
<feature type="transmembrane region" description="Helical" evidence="7">
    <location>
        <begin position="6"/>
        <end position="23"/>
    </location>
</feature>
<reference evidence="8" key="2">
    <citation type="submission" date="2023-05" db="EMBL/GenBank/DDBJ databases">
        <authorList>
            <person name="Schelkunov M.I."/>
        </authorList>
    </citation>
    <scope>NUCLEOTIDE SEQUENCE</scope>
    <source>
        <strain evidence="8">Hsosn_3</strain>
        <tissue evidence="8">Leaf</tissue>
    </source>
</reference>
<dbReference type="PROSITE" id="PS00086">
    <property type="entry name" value="CYTOCHROME_P450"/>
    <property type="match status" value="1"/>
</dbReference>
<dbReference type="InterPro" id="IPR002401">
    <property type="entry name" value="Cyt_P450_E_grp-I"/>
</dbReference>
<feature type="binding site" description="axial binding residue" evidence="5">
    <location>
        <position position="449"/>
    </location>
    <ligand>
        <name>heme</name>
        <dbReference type="ChEBI" id="CHEBI:30413"/>
    </ligand>
    <ligandPart>
        <name>Fe</name>
        <dbReference type="ChEBI" id="CHEBI:18248"/>
    </ligandPart>
</feature>
<dbReference type="InterPro" id="IPR036396">
    <property type="entry name" value="Cyt_P450_sf"/>
</dbReference>
<proteinExistence type="inferred from homology"/>
<dbReference type="EMBL" id="JAUIZM010000006">
    <property type="protein sequence ID" value="KAK1380557.1"/>
    <property type="molecule type" value="Genomic_DNA"/>
</dbReference>
<keyword evidence="7" id="KW-1133">Transmembrane helix</keyword>
<dbReference type="Pfam" id="PF00067">
    <property type="entry name" value="p450"/>
    <property type="match status" value="1"/>
</dbReference>
<dbReference type="InterPro" id="IPR017972">
    <property type="entry name" value="Cyt_P450_CS"/>
</dbReference>
<comment type="caution">
    <text evidence="8">The sequence shown here is derived from an EMBL/GenBank/DDBJ whole genome shotgun (WGS) entry which is preliminary data.</text>
</comment>
<dbReference type="Gene3D" id="1.10.630.10">
    <property type="entry name" value="Cytochrome P450"/>
    <property type="match status" value="1"/>
</dbReference>
<dbReference type="GO" id="GO:0016705">
    <property type="term" value="F:oxidoreductase activity, acting on paired donors, with incorporation or reduction of molecular oxygen"/>
    <property type="evidence" value="ECO:0007669"/>
    <property type="project" value="InterPro"/>
</dbReference>
<evidence type="ECO:0000256" key="6">
    <source>
        <dbReference type="RuleBase" id="RU000461"/>
    </source>
</evidence>
<keyword evidence="2 5" id="KW-0479">Metal-binding</keyword>
<dbReference type="CDD" id="cd11073">
    <property type="entry name" value="CYP76-like"/>
    <property type="match status" value="1"/>
</dbReference>